<dbReference type="EMBL" id="PVNL01000047">
    <property type="protein sequence ID" value="PRQ07939.1"/>
    <property type="molecule type" value="Genomic_DNA"/>
</dbReference>
<organism evidence="1 2">
    <name type="scientific">Enhygromyxa salina</name>
    <dbReference type="NCBI Taxonomy" id="215803"/>
    <lineage>
        <taxon>Bacteria</taxon>
        <taxon>Pseudomonadati</taxon>
        <taxon>Myxococcota</taxon>
        <taxon>Polyangia</taxon>
        <taxon>Nannocystales</taxon>
        <taxon>Nannocystaceae</taxon>
        <taxon>Enhygromyxa</taxon>
    </lineage>
</organism>
<accession>A0A2S9YSC0</accession>
<proteinExistence type="predicted"/>
<sequence length="302" mass="33457">MLARLEHIGFTRACTMNDVATEILRACAAEAHSRRPIRYRGAELELEVVDVLRADEATLERLRAELTTIMLAAYATAPQAIRAGTASGPAEYLDHVLDHRVFGVFNTVVLVHAADGPIAFARGHVCRQPVLGQELEIIRAGAHVTAEHQAQSLSSLAFTVAALRYARTHLSIDVPRYYVGLCANPVSYGFIHRRAARMHPSPERSGDAVMRALCEEGLAGEQRCGHLIAKPLATRLDDRLRAYVATTDDPLIRFFLEQNPDFEEGYALPIVVQLRPLDFTYAMGMHGWLTARKLARRLQLGL</sequence>
<gene>
    <name evidence="1" type="ORF">ENSA7_23780</name>
</gene>
<comment type="caution">
    <text evidence="1">The sequence shown here is derived from an EMBL/GenBank/DDBJ whole genome shotgun (WGS) entry which is preliminary data.</text>
</comment>
<dbReference type="Proteomes" id="UP000238823">
    <property type="component" value="Unassembled WGS sequence"/>
</dbReference>
<protein>
    <submittedName>
        <fullName evidence="1">Uncharacterized protein</fullName>
    </submittedName>
</protein>
<name>A0A2S9YSC0_9BACT</name>
<evidence type="ECO:0000313" key="1">
    <source>
        <dbReference type="EMBL" id="PRQ07939.1"/>
    </source>
</evidence>
<reference evidence="1 2" key="1">
    <citation type="submission" date="2018-03" db="EMBL/GenBank/DDBJ databases">
        <title>Draft Genome Sequences of the Obligatory Marine Myxobacteria Enhygromyxa salina SWB007.</title>
        <authorList>
            <person name="Poehlein A."/>
            <person name="Moghaddam J.A."/>
            <person name="Harms H."/>
            <person name="Alanjari M."/>
            <person name="Koenig G.M."/>
            <person name="Daniel R."/>
            <person name="Schaeberle T.F."/>
        </authorList>
    </citation>
    <scope>NUCLEOTIDE SEQUENCE [LARGE SCALE GENOMIC DNA]</scope>
    <source>
        <strain evidence="1 2">SWB007</strain>
    </source>
</reference>
<dbReference type="AlphaFoldDB" id="A0A2S9YSC0"/>
<evidence type="ECO:0000313" key="2">
    <source>
        <dbReference type="Proteomes" id="UP000238823"/>
    </source>
</evidence>